<dbReference type="InterPro" id="IPR006153">
    <property type="entry name" value="Cation/H_exchanger_TM"/>
</dbReference>
<evidence type="ECO:0000256" key="2">
    <source>
        <dbReference type="ARBA" id="ARBA00022448"/>
    </source>
</evidence>
<dbReference type="GO" id="GO:0015386">
    <property type="term" value="F:potassium:proton antiporter activity"/>
    <property type="evidence" value="ECO:0007669"/>
    <property type="project" value="TreeGrafter"/>
</dbReference>
<dbReference type="Proteomes" id="UP000471501">
    <property type="component" value="Unassembled WGS sequence"/>
</dbReference>
<feature type="transmembrane region" description="Helical" evidence="10">
    <location>
        <begin position="112"/>
        <end position="137"/>
    </location>
</feature>
<comment type="function">
    <text evidence="10">Na(+)/H(+) antiporter that extrudes sodium in exchange for external protons.</text>
</comment>
<evidence type="ECO:0000259" key="11">
    <source>
        <dbReference type="Pfam" id="PF00999"/>
    </source>
</evidence>
<feature type="transmembrane region" description="Helical" evidence="10">
    <location>
        <begin position="6"/>
        <end position="21"/>
    </location>
</feature>
<keyword evidence="10" id="KW-0050">Antiport</keyword>
<keyword evidence="13" id="KW-1185">Reference proteome</keyword>
<evidence type="ECO:0000313" key="12">
    <source>
        <dbReference type="EMBL" id="MWB94895.1"/>
    </source>
</evidence>
<dbReference type="GO" id="GO:0015385">
    <property type="term" value="F:sodium:proton antiporter activity"/>
    <property type="evidence" value="ECO:0007669"/>
    <property type="project" value="InterPro"/>
</dbReference>
<evidence type="ECO:0000256" key="1">
    <source>
        <dbReference type="ARBA" id="ARBA00004651"/>
    </source>
</evidence>
<dbReference type="AlphaFoldDB" id="A0A6I4NQV1"/>
<organism evidence="12 13">
    <name type="scientific">Flavobacterium hydrocarbonoxydans</name>
    <dbReference type="NCBI Taxonomy" id="2683249"/>
    <lineage>
        <taxon>Bacteria</taxon>
        <taxon>Pseudomonadati</taxon>
        <taxon>Bacteroidota</taxon>
        <taxon>Flavobacteriia</taxon>
        <taxon>Flavobacteriales</taxon>
        <taxon>Flavobacteriaceae</taxon>
        <taxon>Flavobacterium</taxon>
    </lineage>
</organism>
<evidence type="ECO:0000256" key="9">
    <source>
        <dbReference type="ARBA" id="ARBA00023201"/>
    </source>
</evidence>
<comment type="caution">
    <text evidence="12">The sequence shown here is derived from an EMBL/GenBank/DDBJ whole genome shotgun (WGS) entry which is preliminary data.</text>
</comment>
<name>A0A6I4NQV1_9FLAO</name>
<feature type="transmembrane region" description="Helical" evidence="10">
    <location>
        <begin position="235"/>
        <end position="255"/>
    </location>
</feature>
<feature type="transmembrane region" description="Helical" evidence="10">
    <location>
        <begin position="388"/>
        <end position="411"/>
    </location>
</feature>
<evidence type="ECO:0000256" key="7">
    <source>
        <dbReference type="ARBA" id="ARBA00023065"/>
    </source>
</evidence>
<dbReference type="Gene3D" id="6.10.140.1330">
    <property type="match status" value="1"/>
</dbReference>
<keyword evidence="5 10" id="KW-1133">Transmembrane helix</keyword>
<keyword evidence="3 10" id="KW-1003">Cell membrane</keyword>
<dbReference type="NCBIfam" id="TIGR00831">
    <property type="entry name" value="a_cpa1"/>
    <property type="match status" value="1"/>
</dbReference>
<evidence type="ECO:0000256" key="5">
    <source>
        <dbReference type="ARBA" id="ARBA00022989"/>
    </source>
</evidence>
<evidence type="ECO:0000256" key="8">
    <source>
        <dbReference type="ARBA" id="ARBA00023136"/>
    </source>
</evidence>
<dbReference type="PANTHER" id="PTHR10110:SF86">
    <property type="entry name" value="SODIUM_HYDROGEN EXCHANGER 7"/>
    <property type="match status" value="1"/>
</dbReference>
<evidence type="ECO:0000256" key="4">
    <source>
        <dbReference type="ARBA" id="ARBA00022692"/>
    </source>
</evidence>
<keyword evidence="2 10" id="KW-0813">Transport</keyword>
<evidence type="ECO:0000313" key="13">
    <source>
        <dbReference type="Proteomes" id="UP000471501"/>
    </source>
</evidence>
<comment type="similarity">
    <text evidence="10">Belongs to the monovalent cation:proton antiporter 1 (CPA1) transporter (TC 2.A.36) family.</text>
</comment>
<comment type="subcellular location">
    <subcellularLocation>
        <location evidence="1 10">Cell membrane</location>
        <topology evidence="1 10">Multi-pass membrane protein</topology>
    </subcellularLocation>
</comment>
<protein>
    <submittedName>
        <fullName evidence="12">Na+/H+ antiporter</fullName>
    </submittedName>
</protein>
<reference evidence="12 13" key="1">
    <citation type="submission" date="2019-12" db="EMBL/GenBank/DDBJ databases">
        <authorList>
            <person name="Kim Y.S."/>
        </authorList>
    </citation>
    <scope>NUCLEOTIDE SEQUENCE [LARGE SCALE GENOMIC DNA]</scope>
    <source>
        <strain evidence="12 13">GA093</strain>
    </source>
</reference>
<accession>A0A6I4NQV1</accession>
<evidence type="ECO:0000256" key="10">
    <source>
        <dbReference type="RuleBase" id="RU366002"/>
    </source>
</evidence>
<dbReference type="InterPro" id="IPR018422">
    <property type="entry name" value="Cation/H_exchanger_CPA1"/>
</dbReference>
<keyword evidence="7 10" id="KW-0406">Ion transport</keyword>
<feature type="transmembrane region" description="Helical" evidence="10">
    <location>
        <begin position="301"/>
        <end position="322"/>
    </location>
</feature>
<feature type="domain" description="Cation/H+ exchanger transmembrane" evidence="11">
    <location>
        <begin position="11"/>
        <end position="413"/>
    </location>
</feature>
<dbReference type="RefSeq" id="WP_160374864.1">
    <property type="nucleotide sequence ID" value="NZ_WSTB01000005.1"/>
</dbReference>
<feature type="transmembrane region" description="Helical" evidence="10">
    <location>
        <begin position="354"/>
        <end position="376"/>
    </location>
</feature>
<keyword evidence="9 10" id="KW-0739">Sodium transport</keyword>
<dbReference type="GO" id="GO:0005886">
    <property type="term" value="C:plasma membrane"/>
    <property type="evidence" value="ECO:0007669"/>
    <property type="project" value="UniProtKB-SubCell"/>
</dbReference>
<keyword evidence="4 10" id="KW-0812">Transmembrane</keyword>
<keyword evidence="6 10" id="KW-0915">Sodium</keyword>
<feature type="transmembrane region" description="Helical" evidence="10">
    <location>
        <begin position="83"/>
        <end position="106"/>
    </location>
</feature>
<dbReference type="Pfam" id="PF00999">
    <property type="entry name" value="Na_H_Exchanger"/>
    <property type="match status" value="1"/>
</dbReference>
<feature type="transmembrane region" description="Helical" evidence="10">
    <location>
        <begin position="182"/>
        <end position="205"/>
    </location>
</feature>
<feature type="transmembrane region" description="Helical" evidence="10">
    <location>
        <begin position="267"/>
        <end position="289"/>
    </location>
</feature>
<feature type="transmembrane region" description="Helical" evidence="10">
    <location>
        <begin position="54"/>
        <end position="71"/>
    </location>
</feature>
<dbReference type="GO" id="GO:0098719">
    <property type="term" value="P:sodium ion import across plasma membrane"/>
    <property type="evidence" value="ECO:0007669"/>
    <property type="project" value="TreeGrafter"/>
</dbReference>
<dbReference type="EMBL" id="WSTB01000005">
    <property type="protein sequence ID" value="MWB94895.1"/>
    <property type="molecule type" value="Genomic_DNA"/>
</dbReference>
<gene>
    <name evidence="12" type="ORF">GON26_10995</name>
</gene>
<dbReference type="GO" id="GO:0051453">
    <property type="term" value="P:regulation of intracellular pH"/>
    <property type="evidence" value="ECO:0007669"/>
    <property type="project" value="TreeGrafter"/>
</dbReference>
<evidence type="ECO:0000256" key="3">
    <source>
        <dbReference type="ARBA" id="ARBA00022475"/>
    </source>
</evidence>
<feature type="transmembrane region" description="Helical" evidence="10">
    <location>
        <begin position="28"/>
        <end position="48"/>
    </location>
</feature>
<keyword evidence="8 10" id="KW-0472">Membrane</keyword>
<sequence>MENYSIIIFILFVVIALSAFADKIKLPYPILLIIVGIMIGFIPSVPEIEINPEIIFLIFLPPLLYDASFNISPKHFKINLSTISTLAIPLVFLTTFWIAVVAHYMIPDMTWPLAFVLGAILSATDAVAAVSITKGLGISHKTITILEGESLINDASALVAYRFAVATAMGSAFIIWKASLQFVFLLGGGFIIGFIMGKILAFILARVHQNPITTISFMILMPFVTYLVAEHLHVSGVIAVVVLGLTIARFSNKIFPESLKNQTRNLWDILIFLLNGLIFILIGLNFPYILKNIDSSAILPYIGYAAIITLVALLVRMVRIFLQKISLQKGFLKNNKKKRKISEHALLDSKNSFIISWSGMRGIVSLAVAIGLPKLLPDGTPFPERNEIIFISVAVVLLTLLGQGLTLPWIVKKLNIKNEE</sequence>
<dbReference type="PANTHER" id="PTHR10110">
    <property type="entry name" value="SODIUM/HYDROGEN EXCHANGER"/>
    <property type="match status" value="1"/>
</dbReference>
<proteinExistence type="inferred from homology"/>
<dbReference type="InterPro" id="IPR004705">
    <property type="entry name" value="Cation/H_exchanger_CPA1_bac"/>
</dbReference>
<evidence type="ECO:0000256" key="6">
    <source>
        <dbReference type="ARBA" id="ARBA00023053"/>
    </source>
</evidence>